<dbReference type="PANTHER" id="PTHR43000">
    <property type="entry name" value="DTDP-D-GLUCOSE 4,6-DEHYDRATASE-RELATED"/>
    <property type="match status" value="1"/>
</dbReference>
<dbReference type="RefSeq" id="WP_073353814.1">
    <property type="nucleotide sequence ID" value="NZ_FRBU01000021.1"/>
</dbReference>
<reference evidence="4" key="1">
    <citation type="submission" date="2016-11" db="EMBL/GenBank/DDBJ databases">
        <authorList>
            <person name="Varghese N."/>
            <person name="Submissions S."/>
        </authorList>
    </citation>
    <scope>NUCLEOTIDE SEQUENCE [LARGE SCALE GENOMIC DNA]</scope>
    <source>
        <strain evidence="4">DSM 3661</strain>
    </source>
</reference>
<dbReference type="Proteomes" id="UP000184260">
    <property type="component" value="Unassembled WGS sequence"/>
</dbReference>
<evidence type="ECO:0000256" key="1">
    <source>
        <dbReference type="ARBA" id="ARBA00007637"/>
    </source>
</evidence>
<proteinExistence type="inferred from homology"/>
<dbReference type="STRING" id="69322.SAMN05443669_102136"/>
<dbReference type="InterPro" id="IPR036291">
    <property type="entry name" value="NAD(P)-bd_dom_sf"/>
</dbReference>
<sequence>MVKILVTGGSGFIGSNLVEYLSSKNHQVINYDIKKPRNKSFIKNWVKGDILNQKDLAACFESFNPDYVIHLAARTDLDEKQSITGYATNIEGVENIIDLINKYPTIKRTIYASSRMVCRIDYAPESFDDFCPPNLYGESKVIGEKIVKEKANHDFVIVRPTSIWGPYFEIPYRTFFDAVRKKMFFIPRNHNPKKSFGFVHNTTFQIEKILFASKEKVYQNYYLADYPALELKLWANLIAVEFNQEQIKTIPMLPLKMASKIGDALQKVGWKNPPLTTFRLNNLITNMVYDTTSLEKLCGELPYKLEESVAITTSWMKNNF</sequence>
<dbReference type="OrthoDB" id="329806at2"/>
<evidence type="ECO:0000313" key="4">
    <source>
        <dbReference type="Proteomes" id="UP000184260"/>
    </source>
</evidence>
<keyword evidence="4" id="KW-1185">Reference proteome</keyword>
<gene>
    <name evidence="3" type="ORF">SAMN05443669_102136</name>
</gene>
<dbReference type="CDD" id="cd08946">
    <property type="entry name" value="SDR_e"/>
    <property type="match status" value="1"/>
</dbReference>
<dbReference type="AlphaFoldDB" id="A0A1M7FSP5"/>
<accession>A0A1M7FSP5</accession>
<dbReference type="Gene3D" id="3.40.50.720">
    <property type="entry name" value="NAD(P)-binding Rossmann-like Domain"/>
    <property type="match status" value="1"/>
</dbReference>
<evidence type="ECO:0000313" key="3">
    <source>
        <dbReference type="EMBL" id="SHM06960.1"/>
    </source>
</evidence>
<organism evidence="3 4">
    <name type="scientific">Flavobacterium xanthum</name>
    <dbReference type="NCBI Taxonomy" id="69322"/>
    <lineage>
        <taxon>Bacteria</taxon>
        <taxon>Pseudomonadati</taxon>
        <taxon>Bacteroidota</taxon>
        <taxon>Flavobacteriia</taxon>
        <taxon>Flavobacteriales</taxon>
        <taxon>Flavobacteriaceae</taxon>
        <taxon>Flavobacterium</taxon>
    </lineage>
</organism>
<dbReference type="InterPro" id="IPR001509">
    <property type="entry name" value="Epimerase_deHydtase"/>
</dbReference>
<name>A0A1M7FSP5_9FLAO</name>
<comment type="similarity">
    <text evidence="1">Belongs to the NAD(P)-dependent epimerase/dehydratase family.</text>
</comment>
<feature type="domain" description="NAD-dependent epimerase/dehydratase" evidence="2">
    <location>
        <begin position="4"/>
        <end position="175"/>
    </location>
</feature>
<dbReference type="SUPFAM" id="SSF51735">
    <property type="entry name" value="NAD(P)-binding Rossmann-fold domains"/>
    <property type="match status" value="1"/>
</dbReference>
<dbReference type="EMBL" id="FRBU01000021">
    <property type="protein sequence ID" value="SHM06960.1"/>
    <property type="molecule type" value="Genomic_DNA"/>
</dbReference>
<dbReference type="Pfam" id="PF01370">
    <property type="entry name" value="Epimerase"/>
    <property type="match status" value="1"/>
</dbReference>
<evidence type="ECO:0000259" key="2">
    <source>
        <dbReference type="Pfam" id="PF01370"/>
    </source>
</evidence>
<protein>
    <submittedName>
        <fullName evidence="3">Nucleoside-diphosphate-sugar epimerase</fullName>
    </submittedName>
</protein>